<name>A0A919KAV1_9ACTN</name>
<dbReference type="SUPFAM" id="SSF51735">
    <property type="entry name" value="NAD(P)-binding Rossmann-fold domains"/>
    <property type="match status" value="1"/>
</dbReference>
<accession>A0A919KAV1</accession>
<evidence type="ECO:0000259" key="1">
    <source>
        <dbReference type="Pfam" id="PF03435"/>
    </source>
</evidence>
<gene>
    <name evidence="2" type="ORF">GCM10018980_44530</name>
</gene>
<dbReference type="Proteomes" id="UP000619355">
    <property type="component" value="Unassembled WGS sequence"/>
</dbReference>
<reference evidence="3" key="1">
    <citation type="journal article" date="2019" name="Int. J. Syst. Evol. Microbiol.">
        <title>The Global Catalogue of Microorganisms (GCM) 10K type strain sequencing project: providing services to taxonomists for standard genome sequencing and annotation.</title>
        <authorList>
            <consortium name="The Broad Institute Genomics Platform"/>
            <consortium name="The Broad Institute Genome Sequencing Center for Infectious Disease"/>
            <person name="Wu L."/>
            <person name="Ma J."/>
        </authorList>
    </citation>
    <scope>NUCLEOTIDE SEQUENCE [LARGE SCALE GENOMIC DNA]</scope>
    <source>
        <strain evidence="3">JCM 4253</strain>
    </source>
</reference>
<dbReference type="PANTHER" id="PTHR43781">
    <property type="entry name" value="SACCHAROPINE DEHYDROGENASE"/>
    <property type="match status" value="1"/>
</dbReference>
<evidence type="ECO:0000313" key="3">
    <source>
        <dbReference type="Proteomes" id="UP000619355"/>
    </source>
</evidence>
<sequence length="378" mass="39421">MTPTLAVLGGYGAVGAVAARELAAAHPRARLRIGGRRLDEAAGCAARLGDRAEPHAVDLTDPASLAAFCTGSTVVVNCAGPSYRVLDTVAKAAFAAGADYVDAGGDEPVHRALSERDPAGHGRAAVLTAGMMPGLTGLLPRWLAAQGVEEPHRLLGYVGTMDRLTPAGAGDYLLSLGGAYGEAQSAWRGGARVLRVLQPLNDTELPFFPGTVSAYPYLSYEVERLARDLGLATVDWYNVFDGGSRMLKTLGRLQGAMTGQSALEPAARDLIEAAGLDLFGRDPYQLFVLELTGRSAGRDAVRALVLRGTDTYELTGAVVAVAAGALLSGQVPHGVHYAAEVLDPGPVVERLRALAAVTSLDLFDRPLDEVSAPEEGEL</sequence>
<feature type="domain" description="Saccharopine dehydrogenase NADP binding" evidence="1">
    <location>
        <begin position="7"/>
        <end position="104"/>
    </location>
</feature>
<dbReference type="PANTHER" id="PTHR43781:SF1">
    <property type="entry name" value="SACCHAROPINE DEHYDROGENASE"/>
    <property type="match status" value="1"/>
</dbReference>
<keyword evidence="3" id="KW-1185">Reference proteome</keyword>
<dbReference type="InterPro" id="IPR036291">
    <property type="entry name" value="NAD(P)-bd_dom_sf"/>
</dbReference>
<protein>
    <submittedName>
        <fullName evidence="2">Epimerase</fullName>
    </submittedName>
</protein>
<dbReference type="RefSeq" id="WP_189983996.1">
    <property type="nucleotide sequence ID" value="NZ_BNBF01000013.1"/>
</dbReference>
<dbReference type="EMBL" id="BNBF01000013">
    <property type="protein sequence ID" value="GHG57724.1"/>
    <property type="molecule type" value="Genomic_DNA"/>
</dbReference>
<proteinExistence type="predicted"/>
<dbReference type="Gene3D" id="3.40.50.720">
    <property type="entry name" value="NAD(P)-binding Rossmann-like Domain"/>
    <property type="match status" value="1"/>
</dbReference>
<organism evidence="2 3">
    <name type="scientific">Streptomyces capoamus</name>
    <dbReference type="NCBI Taxonomy" id="68183"/>
    <lineage>
        <taxon>Bacteria</taxon>
        <taxon>Bacillati</taxon>
        <taxon>Actinomycetota</taxon>
        <taxon>Actinomycetes</taxon>
        <taxon>Kitasatosporales</taxon>
        <taxon>Streptomycetaceae</taxon>
        <taxon>Streptomyces</taxon>
    </lineage>
</organism>
<comment type="caution">
    <text evidence="2">The sequence shown here is derived from an EMBL/GenBank/DDBJ whole genome shotgun (WGS) entry which is preliminary data.</text>
</comment>
<evidence type="ECO:0000313" key="2">
    <source>
        <dbReference type="EMBL" id="GHG57724.1"/>
    </source>
</evidence>
<dbReference type="Pfam" id="PF03435">
    <property type="entry name" value="Sacchrp_dh_NADP"/>
    <property type="match status" value="1"/>
</dbReference>
<dbReference type="AlphaFoldDB" id="A0A919KAV1"/>
<dbReference type="InterPro" id="IPR005097">
    <property type="entry name" value="Sacchrp_dh_NADP-bd"/>
</dbReference>